<dbReference type="InterPro" id="IPR036366">
    <property type="entry name" value="PGBDSf"/>
</dbReference>
<dbReference type="InterPro" id="IPR036365">
    <property type="entry name" value="PGBD-like_sf"/>
</dbReference>
<dbReference type="InterPro" id="IPR016047">
    <property type="entry name" value="M23ase_b-sheet_dom"/>
</dbReference>
<reference evidence="4 5" key="1">
    <citation type="submission" date="2023-11" db="EMBL/GenBank/DDBJ databases">
        <title>Lentzea sokolovensis, sp. nov., Lentzea kristufkii, sp. nov., and Lentzea miocenensis, sp. nov., rare actinobacteria from Sokolov Coal Basin, Miocene lacustrine sediment, Czech Republic.</title>
        <authorList>
            <person name="Lara A."/>
            <person name="Kotroba L."/>
            <person name="Nouioui I."/>
            <person name="Neumann-Schaal M."/>
            <person name="Mast Y."/>
            <person name="Chronakova A."/>
        </authorList>
    </citation>
    <scope>NUCLEOTIDE SEQUENCE [LARGE SCALE GENOMIC DNA]</scope>
    <source>
        <strain evidence="4 5">BCCO 10_0856</strain>
    </source>
</reference>
<dbReference type="PANTHER" id="PTHR21666:SF270">
    <property type="entry name" value="MUREIN HYDROLASE ACTIVATOR ENVC"/>
    <property type="match status" value="1"/>
</dbReference>
<dbReference type="Pfam" id="PF01551">
    <property type="entry name" value="Peptidase_M23"/>
    <property type="match status" value="1"/>
</dbReference>
<dbReference type="InterPro" id="IPR011055">
    <property type="entry name" value="Dup_hybrid_motif"/>
</dbReference>
<sequence length="305" mass="31673">MRILVAALISFGVLIGLVSPAQAALPAWPNVKVGQNGSNVLTAQHLLRHRGYNISADGDFGPATETAVKQFQSANGLSSDGEIGPNTWPKLIVSVQRGNNSNAVRAAQVQLNRYGYGLAEDGDFGGGTHNAAVAFQSSKGLSADGVVGPNTWQTLVGGTPSSGGGSYSLPLAKSALPRSEYDDPHHDYPAIDLPVNNVPAYAAVTGTAYRINEPSGCGNGLRIVKSGVDYIYCHFSGWSVANGAAVKAGDRVGTTGNTGNSTGPHLHFAIKISGTSYCPQNFLLAIYDGRTPPAPSSLPRTGCFY</sequence>
<evidence type="ECO:0000313" key="5">
    <source>
        <dbReference type="Proteomes" id="UP001285521"/>
    </source>
</evidence>
<dbReference type="EMBL" id="JAXAVW010000002">
    <property type="protein sequence ID" value="MDX8029120.1"/>
    <property type="molecule type" value="Genomic_DNA"/>
</dbReference>
<evidence type="ECO:0000259" key="3">
    <source>
        <dbReference type="Pfam" id="PF01551"/>
    </source>
</evidence>
<dbReference type="Gene3D" id="1.10.101.10">
    <property type="entry name" value="PGBD-like superfamily/PGBD"/>
    <property type="match status" value="2"/>
</dbReference>
<evidence type="ECO:0000313" key="4">
    <source>
        <dbReference type="EMBL" id="MDX8029120.1"/>
    </source>
</evidence>
<dbReference type="Gene3D" id="2.70.70.10">
    <property type="entry name" value="Glucose Permease (Domain IIA)"/>
    <property type="match status" value="1"/>
</dbReference>
<accession>A0ABU4ST90</accession>
<organism evidence="4 5">
    <name type="scientific">Lentzea miocenica</name>
    <dbReference type="NCBI Taxonomy" id="3095431"/>
    <lineage>
        <taxon>Bacteria</taxon>
        <taxon>Bacillati</taxon>
        <taxon>Actinomycetota</taxon>
        <taxon>Actinomycetes</taxon>
        <taxon>Pseudonocardiales</taxon>
        <taxon>Pseudonocardiaceae</taxon>
        <taxon>Lentzea</taxon>
    </lineage>
</organism>
<keyword evidence="1" id="KW-0732">Signal</keyword>
<evidence type="ECO:0000259" key="2">
    <source>
        <dbReference type="Pfam" id="PF01471"/>
    </source>
</evidence>
<comment type="caution">
    <text evidence="4">The sequence shown here is derived from an EMBL/GenBank/DDBJ whole genome shotgun (WGS) entry which is preliminary data.</text>
</comment>
<dbReference type="Proteomes" id="UP001285521">
    <property type="component" value="Unassembled WGS sequence"/>
</dbReference>
<dbReference type="InterPro" id="IPR002477">
    <property type="entry name" value="Peptidoglycan-bd-like"/>
</dbReference>
<feature type="domain" description="Peptidoglycan binding-like" evidence="2">
    <location>
        <begin position="101"/>
        <end position="155"/>
    </location>
</feature>
<dbReference type="PANTHER" id="PTHR21666">
    <property type="entry name" value="PEPTIDASE-RELATED"/>
    <property type="match status" value="1"/>
</dbReference>
<feature type="domain" description="M23ase beta-sheet core" evidence="3">
    <location>
        <begin position="191"/>
        <end position="276"/>
    </location>
</feature>
<feature type="chain" id="PRO_5045883140" evidence="1">
    <location>
        <begin position="24"/>
        <end position="305"/>
    </location>
</feature>
<name>A0ABU4ST90_9PSEU</name>
<reference evidence="4 5" key="2">
    <citation type="submission" date="2023-11" db="EMBL/GenBank/DDBJ databases">
        <authorList>
            <person name="Lara A.C."/>
            <person name="Chronakova A."/>
        </authorList>
    </citation>
    <scope>NUCLEOTIDE SEQUENCE [LARGE SCALE GENOMIC DNA]</scope>
    <source>
        <strain evidence="4 5">BCCO 10_0856</strain>
    </source>
</reference>
<dbReference type="InterPro" id="IPR050570">
    <property type="entry name" value="Cell_wall_metabolism_enzyme"/>
</dbReference>
<dbReference type="SUPFAM" id="SSF47090">
    <property type="entry name" value="PGBD-like"/>
    <property type="match status" value="2"/>
</dbReference>
<feature type="signal peptide" evidence="1">
    <location>
        <begin position="1"/>
        <end position="23"/>
    </location>
</feature>
<dbReference type="CDD" id="cd12797">
    <property type="entry name" value="M23_peptidase"/>
    <property type="match status" value="1"/>
</dbReference>
<gene>
    <name evidence="4" type="ORF">SK803_02810</name>
</gene>
<protein>
    <submittedName>
        <fullName evidence="4">Peptidoglycan-binding protein</fullName>
    </submittedName>
</protein>
<dbReference type="SUPFAM" id="SSF51261">
    <property type="entry name" value="Duplicated hybrid motif"/>
    <property type="match status" value="1"/>
</dbReference>
<feature type="domain" description="Peptidoglycan binding-like" evidence="2">
    <location>
        <begin position="36"/>
        <end position="90"/>
    </location>
</feature>
<dbReference type="Pfam" id="PF01471">
    <property type="entry name" value="PG_binding_1"/>
    <property type="match status" value="2"/>
</dbReference>
<keyword evidence="5" id="KW-1185">Reference proteome</keyword>
<dbReference type="RefSeq" id="WP_319964125.1">
    <property type="nucleotide sequence ID" value="NZ_JAXAVW010000002.1"/>
</dbReference>
<evidence type="ECO:0000256" key="1">
    <source>
        <dbReference type="SAM" id="SignalP"/>
    </source>
</evidence>
<proteinExistence type="predicted"/>